<dbReference type="Proteomes" id="UP000027265">
    <property type="component" value="Unassembled WGS sequence"/>
</dbReference>
<evidence type="ECO:0000313" key="3">
    <source>
        <dbReference type="Proteomes" id="UP000027265"/>
    </source>
</evidence>
<protein>
    <submittedName>
        <fullName evidence="2">Uncharacterized protein</fullName>
    </submittedName>
</protein>
<feature type="region of interest" description="Disordered" evidence="1">
    <location>
        <begin position="43"/>
        <end position="83"/>
    </location>
</feature>
<accession>A0A067PRX6</accession>
<gene>
    <name evidence="2" type="ORF">JAAARDRAFT_193877</name>
</gene>
<evidence type="ECO:0000256" key="1">
    <source>
        <dbReference type="SAM" id="MobiDB-lite"/>
    </source>
</evidence>
<dbReference type="HOGENOM" id="CLU_1704469_0_0_1"/>
<keyword evidence="3" id="KW-1185">Reference proteome</keyword>
<feature type="region of interest" description="Disordered" evidence="1">
    <location>
        <begin position="1"/>
        <end position="21"/>
    </location>
</feature>
<name>A0A067PRX6_9AGAM</name>
<dbReference type="InParanoid" id="A0A067PRX6"/>
<feature type="compositionally biased region" description="Low complexity" evidence="1">
    <location>
        <begin position="11"/>
        <end position="21"/>
    </location>
</feature>
<sequence length="154" mass="17199">MAYSAPPQLPPHLSHSPLLSPTHSDDVLAAFAKHFSSPILSFATPKQNLHTKLPKPRSAPQPTLRKEEPRPSFPTSNLSPPPSKQVIALLNLLDTIDNDMTAEVQRVKESIKETQALVMLYRQERSARARIGKEKSAKEFHDTKQIDSDFWAGI</sequence>
<organism evidence="2 3">
    <name type="scientific">Jaapia argillacea MUCL 33604</name>
    <dbReference type="NCBI Taxonomy" id="933084"/>
    <lineage>
        <taxon>Eukaryota</taxon>
        <taxon>Fungi</taxon>
        <taxon>Dikarya</taxon>
        <taxon>Basidiomycota</taxon>
        <taxon>Agaricomycotina</taxon>
        <taxon>Agaricomycetes</taxon>
        <taxon>Agaricomycetidae</taxon>
        <taxon>Jaapiales</taxon>
        <taxon>Jaapiaceae</taxon>
        <taxon>Jaapia</taxon>
    </lineage>
</organism>
<dbReference type="STRING" id="933084.A0A067PRX6"/>
<dbReference type="AlphaFoldDB" id="A0A067PRX6"/>
<dbReference type="EMBL" id="KL197719">
    <property type="protein sequence ID" value="KDQ57573.1"/>
    <property type="molecule type" value="Genomic_DNA"/>
</dbReference>
<reference evidence="3" key="1">
    <citation type="journal article" date="2014" name="Proc. Natl. Acad. Sci. U.S.A.">
        <title>Extensive sampling of basidiomycete genomes demonstrates inadequacy of the white-rot/brown-rot paradigm for wood decay fungi.</title>
        <authorList>
            <person name="Riley R."/>
            <person name="Salamov A.A."/>
            <person name="Brown D.W."/>
            <person name="Nagy L.G."/>
            <person name="Floudas D."/>
            <person name="Held B.W."/>
            <person name="Levasseur A."/>
            <person name="Lombard V."/>
            <person name="Morin E."/>
            <person name="Otillar R."/>
            <person name="Lindquist E.A."/>
            <person name="Sun H."/>
            <person name="LaButti K.M."/>
            <person name="Schmutz J."/>
            <person name="Jabbour D."/>
            <person name="Luo H."/>
            <person name="Baker S.E."/>
            <person name="Pisabarro A.G."/>
            <person name="Walton J.D."/>
            <person name="Blanchette R.A."/>
            <person name="Henrissat B."/>
            <person name="Martin F."/>
            <person name="Cullen D."/>
            <person name="Hibbett D.S."/>
            <person name="Grigoriev I.V."/>
        </authorList>
    </citation>
    <scope>NUCLEOTIDE SEQUENCE [LARGE SCALE GENOMIC DNA]</scope>
    <source>
        <strain evidence="3">MUCL 33604</strain>
    </source>
</reference>
<proteinExistence type="predicted"/>
<evidence type="ECO:0000313" key="2">
    <source>
        <dbReference type="EMBL" id="KDQ57573.1"/>
    </source>
</evidence>
<dbReference type="OrthoDB" id="3018737at2759"/>